<keyword evidence="1" id="KW-0805">Transcription regulation</keyword>
<evidence type="ECO:0000313" key="4">
    <source>
        <dbReference type="EMBL" id="ALS22005.1"/>
    </source>
</evidence>
<dbReference type="EMBL" id="CP013652">
    <property type="protein sequence ID" value="ALS22005.1"/>
    <property type="molecule type" value="Genomic_DNA"/>
</dbReference>
<dbReference type="InterPro" id="IPR001789">
    <property type="entry name" value="Sig_transdc_resp-reg_receiver"/>
</dbReference>
<reference evidence="4 5" key="2">
    <citation type="journal article" date="2016" name="Genome Announc.">
        <title>Complete Genome Sequences of Two Interactive Moderate Thermophiles, Paenibacillus napthalenovorans 32O-Y and Paenibacillus sp. 32O-W.</title>
        <authorList>
            <person name="Butler R.R.III."/>
            <person name="Wang J."/>
            <person name="Stark B.C."/>
            <person name="Pombert J.F."/>
        </authorList>
    </citation>
    <scope>NUCLEOTIDE SEQUENCE [LARGE SCALE GENOMIC DNA]</scope>
    <source>
        <strain evidence="4 5">32O-Y</strain>
    </source>
</reference>
<dbReference type="KEGG" id="pnp:IJ22_16310"/>
<dbReference type="Gene3D" id="1.10.10.60">
    <property type="entry name" value="Homeodomain-like"/>
    <property type="match status" value="2"/>
</dbReference>
<proteinExistence type="predicted"/>
<dbReference type="Gene3D" id="3.40.50.2300">
    <property type="match status" value="1"/>
</dbReference>
<dbReference type="PROSITE" id="PS00041">
    <property type="entry name" value="HTH_ARAC_FAMILY_1"/>
    <property type="match status" value="1"/>
</dbReference>
<dbReference type="InterPro" id="IPR020449">
    <property type="entry name" value="Tscrpt_reg_AraC-type_HTH"/>
</dbReference>
<dbReference type="PROSITE" id="PS50110">
    <property type="entry name" value="RESPONSE_REGULATORY"/>
    <property type="match status" value="1"/>
</dbReference>
<dbReference type="SMART" id="SM00448">
    <property type="entry name" value="REC"/>
    <property type="match status" value="1"/>
</dbReference>
<dbReference type="InterPro" id="IPR018062">
    <property type="entry name" value="HTH_AraC-typ_CS"/>
</dbReference>
<dbReference type="SUPFAM" id="SSF52172">
    <property type="entry name" value="CheY-like"/>
    <property type="match status" value="1"/>
</dbReference>
<dbReference type="Pfam" id="PF00072">
    <property type="entry name" value="Response_reg"/>
    <property type="match status" value="1"/>
</dbReference>
<dbReference type="Proteomes" id="UP000061660">
    <property type="component" value="Chromosome"/>
</dbReference>
<dbReference type="STRING" id="162209.IJ22_16310"/>
<keyword evidence="2" id="KW-0238">DNA-binding</keyword>
<keyword evidence="5" id="KW-1185">Reference proteome</keyword>
<accession>A0A0U2W3F6</accession>
<dbReference type="CDD" id="cd17536">
    <property type="entry name" value="REC_YesN-like"/>
    <property type="match status" value="1"/>
</dbReference>
<dbReference type="GO" id="GO:0003700">
    <property type="term" value="F:DNA-binding transcription factor activity"/>
    <property type="evidence" value="ECO:0007669"/>
    <property type="project" value="InterPro"/>
</dbReference>
<dbReference type="Pfam" id="PF12833">
    <property type="entry name" value="HTH_18"/>
    <property type="match status" value="1"/>
</dbReference>
<evidence type="ECO:0000256" key="2">
    <source>
        <dbReference type="ARBA" id="ARBA00023125"/>
    </source>
</evidence>
<dbReference type="PANTHER" id="PTHR43280:SF10">
    <property type="entry name" value="REGULATORY PROTEIN POCR"/>
    <property type="match status" value="1"/>
</dbReference>
<dbReference type="AlphaFoldDB" id="A0A0U2W3F6"/>
<dbReference type="PROSITE" id="PS01124">
    <property type="entry name" value="HTH_ARAC_FAMILY_2"/>
    <property type="match status" value="1"/>
</dbReference>
<dbReference type="GO" id="GO:0043565">
    <property type="term" value="F:sequence-specific DNA binding"/>
    <property type="evidence" value="ECO:0007669"/>
    <property type="project" value="InterPro"/>
</dbReference>
<keyword evidence="3" id="KW-0804">Transcription</keyword>
<sequence length="511" mass="57134">MSEMNILVVEDEQAIRKGIERAIAQLNDGFRVLSTADDGETALQWLETAKVLPDLIITDIYMQFMDGIELIEQVNRRYPGIPCAILSGHEDFRLAQKAIDLKVCRYITKPVQPAELHGILCAIREDIMKARLRFASQQHAGKPSRANTESYVREKLLSDLLEGKLLSMAELKENADCFNFPLDGEYFGGVVRLKKSEPELSQRDLLLYCTGTKHLFGETVLGDVKGFVLIKDERTLVFGIQPADSNSCDSIQNFALLADKVLGIPVATAVGTVVRGIVRIPQSVSQAYDLLEAHSLGEPSYPLEEEQKFRMALGTGRTEEALLSARQFLRMLMAGNAGDAHALQGFYKLAVSVEKLFQELGLQCPALPQLHRHSMAVAAKRMQRWLEACVISRGTVTKTGAASDVVDKVAAYIEQHYHDYSLTLQSLADVVSLHPNYLTQTFRKQTGFSCMQYLAKTRMEKAKQLLNNTDLKISEIAEKVGYENPLYFSSYFKKWVGKNPSDYKEESGSYA</sequence>
<reference evidence="5" key="1">
    <citation type="submission" date="2015-12" db="EMBL/GenBank/DDBJ databases">
        <title>Complete genome sequences of two moderately thermophilic Paenibacillus species.</title>
        <authorList>
            <person name="Butler R.III."/>
            <person name="Wang J."/>
            <person name="Stark B.C."/>
            <person name="Pombert J.-F."/>
        </authorList>
    </citation>
    <scope>NUCLEOTIDE SEQUENCE [LARGE SCALE GENOMIC DNA]</scope>
    <source>
        <strain evidence="5">32O-Y</strain>
    </source>
</reference>
<dbReference type="PANTHER" id="PTHR43280">
    <property type="entry name" value="ARAC-FAMILY TRANSCRIPTIONAL REGULATOR"/>
    <property type="match status" value="1"/>
</dbReference>
<dbReference type="PRINTS" id="PR00032">
    <property type="entry name" value="HTHARAC"/>
</dbReference>
<dbReference type="SUPFAM" id="SSF46689">
    <property type="entry name" value="Homeodomain-like"/>
    <property type="match status" value="2"/>
</dbReference>
<dbReference type="SMART" id="SM00342">
    <property type="entry name" value="HTH_ARAC"/>
    <property type="match status" value="1"/>
</dbReference>
<dbReference type="InterPro" id="IPR009057">
    <property type="entry name" value="Homeodomain-like_sf"/>
</dbReference>
<dbReference type="GO" id="GO:0000160">
    <property type="term" value="P:phosphorelay signal transduction system"/>
    <property type="evidence" value="ECO:0007669"/>
    <property type="project" value="InterPro"/>
</dbReference>
<evidence type="ECO:0000256" key="3">
    <source>
        <dbReference type="ARBA" id="ARBA00023163"/>
    </source>
</evidence>
<evidence type="ECO:0000256" key="1">
    <source>
        <dbReference type="ARBA" id="ARBA00023015"/>
    </source>
</evidence>
<dbReference type="InterPro" id="IPR018060">
    <property type="entry name" value="HTH_AraC"/>
</dbReference>
<evidence type="ECO:0000313" key="5">
    <source>
        <dbReference type="Proteomes" id="UP000061660"/>
    </source>
</evidence>
<gene>
    <name evidence="4" type="ORF">IJ22_16310</name>
</gene>
<dbReference type="InterPro" id="IPR011006">
    <property type="entry name" value="CheY-like_superfamily"/>
</dbReference>
<name>A0A0U2W3F6_9BACL</name>
<protein>
    <submittedName>
        <fullName evidence="4">Two-component system response regulator</fullName>
    </submittedName>
</protein>
<dbReference type="PATRIC" id="fig|162209.4.peg.1728"/>
<organism evidence="4 5">
    <name type="scientific">Paenibacillus naphthalenovorans</name>
    <dbReference type="NCBI Taxonomy" id="162209"/>
    <lineage>
        <taxon>Bacteria</taxon>
        <taxon>Bacillati</taxon>
        <taxon>Bacillota</taxon>
        <taxon>Bacilli</taxon>
        <taxon>Bacillales</taxon>
        <taxon>Paenibacillaceae</taxon>
        <taxon>Paenibacillus</taxon>
    </lineage>
</organism>